<dbReference type="AlphaFoldDB" id="R7ZLZ8"/>
<dbReference type="STRING" id="1232681.ADIS_4263"/>
<reference evidence="2 3" key="1">
    <citation type="submission" date="2013-02" db="EMBL/GenBank/DDBJ databases">
        <title>A novel strain isolated from Lonar lake, Maharashtra, India.</title>
        <authorList>
            <person name="Singh A."/>
        </authorList>
    </citation>
    <scope>NUCLEOTIDE SEQUENCE [LARGE SCALE GENOMIC DNA]</scope>
    <source>
        <strain evidence="2 3">AK24</strain>
    </source>
</reference>
<dbReference type="RefSeq" id="WP_010856376.1">
    <property type="nucleotide sequence ID" value="NZ_AQHR01000110.1"/>
</dbReference>
<evidence type="ECO:0000313" key="2">
    <source>
        <dbReference type="EMBL" id="EON75092.1"/>
    </source>
</evidence>
<keyword evidence="1" id="KW-0472">Membrane</keyword>
<organism evidence="2 3">
    <name type="scientific">Lunatimonas lonarensis</name>
    <dbReference type="NCBI Taxonomy" id="1232681"/>
    <lineage>
        <taxon>Bacteria</taxon>
        <taxon>Pseudomonadati</taxon>
        <taxon>Bacteroidota</taxon>
        <taxon>Cytophagia</taxon>
        <taxon>Cytophagales</taxon>
        <taxon>Cyclobacteriaceae</taxon>
    </lineage>
</organism>
<sequence>MKTILKIVYSIPFDIFLASVLSMWLMPYGTFDYTELGFYISIANGVILALSTHYLLKRYQKDYMGKIK</sequence>
<feature type="transmembrane region" description="Helical" evidence="1">
    <location>
        <begin position="38"/>
        <end position="56"/>
    </location>
</feature>
<dbReference type="OrthoDB" id="9914708at2"/>
<name>R7ZLZ8_9BACT</name>
<dbReference type="EMBL" id="AQHR01000110">
    <property type="protein sequence ID" value="EON75092.1"/>
    <property type="molecule type" value="Genomic_DNA"/>
</dbReference>
<accession>R7ZLZ8</accession>
<dbReference type="Proteomes" id="UP000013909">
    <property type="component" value="Unassembled WGS sequence"/>
</dbReference>
<proteinExistence type="predicted"/>
<keyword evidence="3" id="KW-1185">Reference proteome</keyword>
<keyword evidence="1" id="KW-1133">Transmembrane helix</keyword>
<gene>
    <name evidence="2" type="ORF">ADIS_4263</name>
</gene>
<protein>
    <submittedName>
        <fullName evidence="2">Uncharacterized protein</fullName>
    </submittedName>
</protein>
<evidence type="ECO:0000256" key="1">
    <source>
        <dbReference type="SAM" id="Phobius"/>
    </source>
</evidence>
<comment type="caution">
    <text evidence="2">The sequence shown here is derived from an EMBL/GenBank/DDBJ whole genome shotgun (WGS) entry which is preliminary data.</text>
</comment>
<keyword evidence="1" id="KW-0812">Transmembrane</keyword>
<evidence type="ECO:0000313" key="3">
    <source>
        <dbReference type="Proteomes" id="UP000013909"/>
    </source>
</evidence>
<feature type="transmembrane region" description="Helical" evidence="1">
    <location>
        <begin position="7"/>
        <end position="26"/>
    </location>
</feature>